<dbReference type="OrthoDB" id="9804264at2"/>
<comment type="similarity">
    <text evidence="2 5">Belongs to the DegT/DnrJ/EryC1 family.</text>
</comment>
<dbReference type="AlphaFoldDB" id="A0A1M7CWC6"/>
<dbReference type="GO" id="GO:0000271">
    <property type="term" value="P:polysaccharide biosynthetic process"/>
    <property type="evidence" value="ECO:0007669"/>
    <property type="project" value="TreeGrafter"/>
</dbReference>
<dbReference type="InterPro" id="IPR015421">
    <property type="entry name" value="PyrdxlP-dep_Trfase_major"/>
</dbReference>
<feature type="modified residue" description="N6-(pyridoxal phosphate)lysine" evidence="4">
    <location>
        <position position="190"/>
    </location>
</feature>
<dbReference type="PANTHER" id="PTHR30244">
    <property type="entry name" value="TRANSAMINASE"/>
    <property type="match status" value="1"/>
</dbReference>
<dbReference type="Gene3D" id="3.40.640.10">
    <property type="entry name" value="Type I PLP-dependent aspartate aminotransferase-like (Major domain)"/>
    <property type="match status" value="1"/>
</dbReference>
<evidence type="ECO:0000256" key="4">
    <source>
        <dbReference type="PIRSR" id="PIRSR000390-2"/>
    </source>
</evidence>
<evidence type="ECO:0000313" key="7">
    <source>
        <dbReference type="Proteomes" id="UP000184305"/>
    </source>
</evidence>
<evidence type="ECO:0000256" key="3">
    <source>
        <dbReference type="PIRSR" id="PIRSR000390-1"/>
    </source>
</evidence>
<gene>
    <name evidence="6" type="ORF">SAMN05216288_2267</name>
</gene>
<dbReference type="InterPro" id="IPR000653">
    <property type="entry name" value="DegT/StrS_aminotransferase"/>
</dbReference>
<dbReference type="EMBL" id="FRBQ01000002">
    <property type="protein sequence ID" value="SHL71524.1"/>
    <property type="molecule type" value="Genomic_DNA"/>
</dbReference>
<evidence type="ECO:0000256" key="2">
    <source>
        <dbReference type="ARBA" id="ARBA00037999"/>
    </source>
</evidence>
<dbReference type="Proteomes" id="UP000184305">
    <property type="component" value="Unassembled WGS sequence"/>
</dbReference>
<name>A0A1M7CWC6_9GAMM</name>
<sequence length="378" mass="40664">MRPFLDLKALMARDEPALNAAFARVLHSGWYVLGPEVEAFEHEFAQLCGVDHVVGVGNGLDALTLILRAYRQLGRLAPGAEVILPGNTFIATALAVSEAGLVPVLVEPQESDFAISVAAVEAAITPRTGAVIAVHLYGRLADMSGLRQVTQCHDLLLIEDSAQAHGARDEHGRVAGSLGDAAGFSFFPVKNLGALGDGGAVATNDGVLAEQVRKLRSYGSSEKYIHDVKGVNSRLDELQAALLRVRLSRLGEDAEQRRAIADRYLQGISNPAITLPSQPSLPLSHVWHLFVVSCAQRHDLQAHLQRRGIPTLIHYPVPIHRQAAYSELSNLSLPVAEGMAAQVLSLPLYPGMPEDYVAAVIDACNDFPPDEIREGPCR</sequence>
<dbReference type="RefSeq" id="WP_083593396.1">
    <property type="nucleotide sequence ID" value="NZ_FRBQ01000002.1"/>
</dbReference>
<dbReference type="InterPro" id="IPR015422">
    <property type="entry name" value="PyrdxlP-dep_Trfase_small"/>
</dbReference>
<dbReference type="GO" id="GO:0008483">
    <property type="term" value="F:transaminase activity"/>
    <property type="evidence" value="ECO:0007669"/>
    <property type="project" value="TreeGrafter"/>
</dbReference>
<keyword evidence="7" id="KW-1185">Reference proteome</keyword>
<dbReference type="SUPFAM" id="SSF53383">
    <property type="entry name" value="PLP-dependent transferases"/>
    <property type="match status" value="1"/>
</dbReference>
<evidence type="ECO:0000313" key="6">
    <source>
        <dbReference type="EMBL" id="SHL71524.1"/>
    </source>
</evidence>
<organism evidence="6 7">
    <name type="scientific">Phytopseudomonas punonensis</name>
    <dbReference type="NCBI Taxonomy" id="1220495"/>
    <lineage>
        <taxon>Bacteria</taxon>
        <taxon>Pseudomonadati</taxon>
        <taxon>Pseudomonadota</taxon>
        <taxon>Gammaproteobacteria</taxon>
        <taxon>Pseudomonadales</taxon>
        <taxon>Pseudomonadaceae</taxon>
        <taxon>Phytopseudomonas</taxon>
    </lineage>
</organism>
<reference evidence="7" key="1">
    <citation type="submission" date="2016-11" db="EMBL/GenBank/DDBJ databases">
        <authorList>
            <person name="Varghese N."/>
            <person name="Submissions S."/>
        </authorList>
    </citation>
    <scope>NUCLEOTIDE SEQUENCE [LARGE SCALE GENOMIC DNA]</scope>
    <source>
        <strain evidence="7">CECT 8089</strain>
    </source>
</reference>
<dbReference type="GO" id="GO:0030170">
    <property type="term" value="F:pyridoxal phosphate binding"/>
    <property type="evidence" value="ECO:0007669"/>
    <property type="project" value="TreeGrafter"/>
</dbReference>
<dbReference type="STRING" id="1220495.SAMN05216288_2267"/>
<dbReference type="PANTHER" id="PTHR30244:SF36">
    <property type="entry name" value="3-OXO-GLUCOSE-6-PHOSPHATE:GLUTAMATE AMINOTRANSFERASE"/>
    <property type="match status" value="1"/>
</dbReference>
<protein>
    <submittedName>
        <fullName evidence="6">dTDP-4-amino-4,6-dideoxygalactose transaminase</fullName>
    </submittedName>
</protein>
<proteinExistence type="inferred from homology"/>
<dbReference type="CDD" id="cd00616">
    <property type="entry name" value="AHBA_syn"/>
    <property type="match status" value="1"/>
</dbReference>
<dbReference type="Pfam" id="PF01041">
    <property type="entry name" value="DegT_DnrJ_EryC1"/>
    <property type="match status" value="1"/>
</dbReference>
<dbReference type="PIRSF" id="PIRSF000390">
    <property type="entry name" value="PLP_StrS"/>
    <property type="match status" value="1"/>
</dbReference>
<accession>A0A1M7CWC6</accession>
<dbReference type="Gene3D" id="3.90.1150.10">
    <property type="entry name" value="Aspartate Aminotransferase, domain 1"/>
    <property type="match status" value="1"/>
</dbReference>
<feature type="active site" description="Proton acceptor" evidence="3">
    <location>
        <position position="190"/>
    </location>
</feature>
<dbReference type="InterPro" id="IPR015424">
    <property type="entry name" value="PyrdxlP-dep_Trfase"/>
</dbReference>
<evidence type="ECO:0000256" key="1">
    <source>
        <dbReference type="ARBA" id="ARBA00022898"/>
    </source>
</evidence>
<evidence type="ECO:0000256" key="5">
    <source>
        <dbReference type="RuleBase" id="RU004508"/>
    </source>
</evidence>
<keyword evidence="1 4" id="KW-0663">Pyridoxal phosphate</keyword>